<dbReference type="GO" id="GO:0032259">
    <property type="term" value="P:methylation"/>
    <property type="evidence" value="ECO:0007669"/>
    <property type="project" value="UniProtKB-KW"/>
</dbReference>
<dbReference type="AlphaFoldDB" id="D1NUW3"/>
<dbReference type="CDD" id="cd02440">
    <property type="entry name" value="AdoMet_MTases"/>
    <property type="match status" value="1"/>
</dbReference>
<feature type="binding site" evidence="4">
    <location>
        <position position="270"/>
    </location>
    <ligand>
        <name>S-adenosyl-L-methionine</name>
        <dbReference type="ChEBI" id="CHEBI:59789"/>
    </ligand>
</feature>
<organism evidence="6 7">
    <name type="scientific">Bifidobacterium gallicum DSM 20093 = LMG 11596</name>
    <dbReference type="NCBI Taxonomy" id="561180"/>
    <lineage>
        <taxon>Bacteria</taxon>
        <taxon>Bacillati</taxon>
        <taxon>Actinomycetota</taxon>
        <taxon>Actinomycetes</taxon>
        <taxon>Bifidobacteriales</taxon>
        <taxon>Bifidobacteriaceae</taxon>
        <taxon>Bifidobacterium</taxon>
    </lineage>
</organism>
<name>D1NUW3_9BIFI</name>
<dbReference type="InterPro" id="IPR019874">
    <property type="entry name" value="RF_methyltr_PrmC"/>
</dbReference>
<comment type="function">
    <text evidence="4">Methylates the class 1 translation termination release factors RF1/PrfA and RF2/PrfB on the glutamine residue of the universally conserved GGQ motif.</text>
</comment>
<dbReference type="InterPro" id="IPR040758">
    <property type="entry name" value="PrmC_N"/>
</dbReference>
<keyword evidence="1 4" id="KW-0489">Methyltransferase</keyword>
<dbReference type="EMBL" id="ABXB03000003">
    <property type="protein sequence ID" value="EFA22614.1"/>
    <property type="molecule type" value="Genomic_DNA"/>
</dbReference>
<evidence type="ECO:0000313" key="6">
    <source>
        <dbReference type="EMBL" id="EFA22614.1"/>
    </source>
</evidence>
<feature type="binding site" evidence="4">
    <location>
        <begin position="270"/>
        <end position="273"/>
    </location>
    <ligand>
        <name>substrate</name>
    </ligand>
</feature>
<dbReference type="Proteomes" id="UP000003656">
    <property type="component" value="Unassembled WGS sequence"/>
</dbReference>
<dbReference type="eggNOG" id="COG2890">
    <property type="taxonomic scope" value="Bacteria"/>
</dbReference>
<dbReference type="Gene3D" id="3.40.50.150">
    <property type="entry name" value="Vaccinia Virus protein VP39"/>
    <property type="match status" value="1"/>
</dbReference>
<dbReference type="Gene3D" id="1.10.8.10">
    <property type="entry name" value="DNA helicase RuvA subunit, C-terminal domain"/>
    <property type="match status" value="1"/>
</dbReference>
<proteinExistence type="inferred from homology"/>
<dbReference type="InterPro" id="IPR050320">
    <property type="entry name" value="N5-glutamine_MTase"/>
</dbReference>
<dbReference type="InterPro" id="IPR002052">
    <property type="entry name" value="DNA_methylase_N6_adenine_CS"/>
</dbReference>
<evidence type="ECO:0000259" key="5">
    <source>
        <dbReference type="Pfam" id="PF17827"/>
    </source>
</evidence>
<dbReference type="GO" id="GO:0102559">
    <property type="term" value="F:peptide chain release factor N(5)-glutamine methyltransferase activity"/>
    <property type="evidence" value="ECO:0007669"/>
    <property type="project" value="UniProtKB-EC"/>
</dbReference>
<dbReference type="InterPro" id="IPR029063">
    <property type="entry name" value="SAM-dependent_MTases_sf"/>
</dbReference>
<keyword evidence="2 4" id="KW-0808">Transferase</keyword>
<dbReference type="SUPFAM" id="SSF53335">
    <property type="entry name" value="S-adenosyl-L-methionine-dependent methyltransferases"/>
    <property type="match status" value="1"/>
</dbReference>
<dbReference type="PANTHER" id="PTHR18895:SF74">
    <property type="entry name" value="MTRF1L RELEASE FACTOR GLUTAMINE METHYLTRANSFERASE"/>
    <property type="match status" value="1"/>
</dbReference>
<dbReference type="Pfam" id="PF03602">
    <property type="entry name" value="Cons_hypoth95"/>
    <property type="match status" value="1"/>
</dbReference>
<gene>
    <name evidence="4 6" type="primary">prmC</name>
    <name evidence="6" type="ORF">BIFGAL_03640</name>
</gene>
<protein>
    <recommendedName>
        <fullName evidence="4">Release factor glutamine methyltransferase</fullName>
        <shortName evidence="4">RF MTase</shortName>
        <ecNumber evidence="4">2.1.1.297</ecNumber>
    </recommendedName>
    <alternativeName>
        <fullName evidence="4">N5-glutamine methyltransferase PrmC</fullName>
    </alternativeName>
    <alternativeName>
        <fullName evidence="4">Protein-(glutamine-N5) MTase PrmC</fullName>
    </alternativeName>
    <alternativeName>
        <fullName evidence="4">Protein-glutamine N-methyltransferase PrmC</fullName>
    </alternativeName>
</protein>
<feature type="domain" description="Release factor glutamine methyltransferase N-terminal" evidence="5">
    <location>
        <begin position="120"/>
        <end position="147"/>
    </location>
</feature>
<evidence type="ECO:0000256" key="3">
    <source>
        <dbReference type="ARBA" id="ARBA00022691"/>
    </source>
</evidence>
<evidence type="ECO:0000256" key="4">
    <source>
        <dbReference type="HAMAP-Rule" id="MF_02126"/>
    </source>
</evidence>
<evidence type="ECO:0000256" key="2">
    <source>
        <dbReference type="ARBA" id="ARBA00022679"/>
    </source>
</evidence>
<dbReference type="PANTHER" id="PTHR18895">
    <property type="entry name" value="HEMK METHYLTRANSFERASE"/>
    <property type="match status" value="1"/>
</dbReference>
<reference evidence="6 7" key="1">
    <citation type="submission" date="2009-11" db="EMBL/GenBank/DDBJ databases">
        <authorList>
            <person name="Weinstock G."/>
            <person name="Sodergren E."/>
            <person name="Clifton S."/>
            <person name="Fulton L."/>
            <person name="Fulton B."/>
            <person name="Courtney L."/>
            <person name="Fronick C."/>
            <person name="Harrison M."/>
            <person name="Strong C."/>
            <person name="Farmer C."/>
            <person name="Delahaunty K."/>
            <person name="Markovic C."/>
            <person name="Hall O."/>
            <person name="Minx P."/>
            <person name="Tomlinson C."/>
            <person name="Mitreva M."/>
            <person name="Nelson J."/>
            <person name="Hou S."/>
            <person name="Wollam A."/>
            <person name="Pepin K.H."/>
            <person name="Johnson M."/>
            <person name="Bhonagiri V."/>
            <person name="Nash W.E."/>
            <person name="Warren W."/>
            <person name="Chinwalla A."/>
            <person name="Mardis E.R."/>
            <person name="Wilson R.K."/>
        </authorList>
    </citation>
    <scope>NUCLEOTIDE SEQUENCE [LARGE SCALE GENOMIC DNA]</scope>
    <source>
        <strain evidence="6 7">DSM 20093</strain>
    </source>
</reference>
<sequence>MRLIVSPVSSKREEAVVTVSVMPACATGLSPAFDSAMRFTVDSSVAELLDNAEARLQAAGIDTPFNDAKLLLAHAAQVSLSDVDMARLMGRTLAQLQSQRNVTVSSDNTAAAFNTDCSTPHEPDAAAQFTAMLARREAREPLQHITGHAPFRYLDLLVGPGVFVPRPETESVVQAALDWMDQHGMKSPRVVDLCAGSGAIGLSVATEVPDSCVWAVEMDATAASWTRRNLDRVGATMPDLASRYRLMRADATCELTLADLDGTVDVVISNPPYIPEHDVPEQTEVREYDPDMALYGGSADGMMIPERIISRAWALLKPGGLLVMEHDISQPVRTRAFATAIGFSQAATHEDLTGRPRFLTAIKPK</sequence>
<dbReference type="STRING" id="561180.BIFGAL_03640"/>
<dbReference type="InterPro" id="IPR004556">
    <property type="entry name" value="HemK-like"/>
</dbReference>
<evidence type="ECO:0000256" key="1">
    <source>
        <dbReference type="ARBA" id="ARBA00022603"/>
    </source>
</evidence>
<comment type="caution">
    <text evidence="4">Lacks conserved residue(s) required for the propagation of feature annotation.</text>
</comment>
<dbReference type="GO" id="GO:0003676">
    <property type="term" value="F:nucleic acid binding"/>
    <property type="evidence" value="ECO:0007669"/>
    <property type="project" value="InterPro"/>
</dbReference>
<dbReference type="NCBIfam" id="TIGR03534">
    <property type="entry name" value="RF_mod_PrmC"/>
    <property type="match status" value="1"/>
</dbReference>
<comment type="caution">
    <text evidence="6">The sequence shown here is derived from an EMBL/GenBank/DDBJ whole genome shotgun (WGS) entry which is preliminary data.</text>
</comment>
<feature type="domain" description="Release factor glutamine methyltransferase N-terminal" evidence="5">
    <location>
        <begin position="47"/>
        <end position="82"/>
    </location>
</feature>
<comment type="similarity">
    <text evidence="4">Belongs to the protein N5-glutamine methyltransferase family. PrmC subfamily.</text>
</comment>
<evidence type="ECO:0000313" key="7">
    <source>
        <dbReference type="Proteomes" id="UP000003656"/>
    </source>
</evidence>
<keyword evidence="3 4" id="KW-0949">S-adenosyl-L-methionine</keyword>
<dbReference type="Pfam" id="PF17827">
    <property type="entry name" value="PrmC_N"/>
    <property type="match status" value="2"/>
</dbReference>
<comment type="catalytic activity">
    <reaction evidence="4">
        <text>L-glutaminyl-[peptide chain release factor] + S-adenosyl-L-methionine = N(5)-methyl-L-glutaminyl-[peptide chain release factor] + S-adenosyl-L-homocysteine + H(+)</text>
        <dbReference type="Rhea" id="RHEA:42896"/>
        <dbReference type="Rhea" id="RHEA-COMP:10271"/>
        <dbReference type="Rhea" id="RHEA-COMP:10272"/>
        <dbReference type="ChEBI" id="CHEBI:15378"/>
        <dbReference type="ChEBI" id="CHEBI:30011"/>
        <dbReference type="ChEBI" id="CHEBI:57856"/>
        <dbReference type="ChEBI" id="CHEBI:59789"/>
        <dbReference type="ChEBI" id="CHEBI:61891"/>
        <dbReference type="EC" id="2.1.1.297"/>
    </reaction>
</comment>
<dbReference type="HAMAP" id="MF_02126">
    <property type="entry name" value="RF_methyltr_PrmC"/>
    <property type="match status" value="1"/>
</dbReference>
<feature type="binding site" evidence="4">
    <location>
        <position position="217"/>
    </location>
    <ligand>
        <name>S-adenosyl-L-methionine</name>
        <dbReference type="ChEBI" id="CHEBI:59789"/>
    </ligand>
</feature>
<dbReference type="EC" id="2.1.1.297" evidence="4"/>
<accession>D1NUW3</accession>
<dbReference type="PROSITE" id="PS00092">
    <property type="entry name" value="N6_MTASE"/>
    <property type="match status" value="1"/>
</dbReference>
<dbReference type="NCBIfam" id="TIGR00536">
    <property type="entry name" value="hemK_fam"/>
    <property type="match status" value="1"/>
</dbReference>